<organism evidence="1">
    <name type="scientific">marine sediment metagenome</name>
    <dbReference type="NCBI Taxonomy" id="412755"/>
    <lineage>
        <taxon>unclassified sequences</taxon>
        <taxon>metagenomes</taxon>
        <taxon>ecological metagenomes</taxon>
    </lineage>
</organism>
<name>X0Z930_9ZZZZ</name>
<comment type="caution">
    <text evidence="1">The sequence shown here is derived from an EMBL/GenBank/DDBJ whole genome shotgun (WGS) entry which is preliminary data.</text>
</comment>
<dbReference type="AlphaFoldDB" id="X0Z930"/>
<feature type="non-terminal residue" evidence="1">
    <location>
        <position position="1"/>
    </location>
</feature>
<sequence>DEDKYQIAKEFTQKLVLLSISYKIDKGKYTIENHLNINFEKGGASLKQIHKSIGTGYTKSYVQKIVVGKLKHPRSPHNGKIYPIINTESIPNLKAIVQPDWVSVKDPINKKSSEIEEFSPAWITRVQDIFVLFQDKGDDEEIKLFDYLSYNMGEKIHVLEYRKITFAKFCKLCGLIVDINKRWLAFTIGYCYDRNKEI</sequence>
<gene>
    <name evidence="1" type="ORF">S01H4_17930</name>
</gene>
<accession>X0Z930</accession>
<dbReference type="EMBL" id="BART01007928">
    <property type="protein sequence ID" value="GAG65860.1"/>
    <property type="molecule type" value="Genomic_DNA"/>
</dbReference>
<protein>
    <submittedName>
        <fullName evidence="1">Uncharacterized protein</fullName>
    </submittedName>
</protein>
<proteinExistence type="predicted"/>
<evidence type="ECO:0000313" key="1">
    <source>
        <dbReference type="EMBL" id="GAG65860.1"/>
    </source>
</evidence>
<reference evidence="1" key="1">
    <citation type="journal article" date="2014" name="Front. Microbiol.">
        <title>High frequency of phylogenetically diverse reductive dehalogenase-homologous genes in deep subseafloor sedimentary metagenomes.</title>
        <authorList>
            <person name="Kawai M."/>
            <person name="Futagami T."/>
            <person name="Toyoda A."/>
            <person name="Takaki Y."/>
            <person name="Nishi S."/>
            <person name="Hori S."/>
            <person name="Arai W."/>
            <person name="Tsubouchi T."/>
            <person name="Morono Y."/>
            <person name="Uchiyama I."/>
            <person name="Ito T."/>
            <person name="Fujiyama A."/>
            <person name="Inagaki F."/>
            <person name="Takami H."/>
        </authorList>
    </citation>
    <scope>NUCLEOTIDE SEQUENCE</scope>
    <source>
        <strain evidence="1">Expedition CK06-06</strain>
    </source>
</reference>